<dbReference type="InterPro" id="IPR013783">
    <property type="entry name" value="Ig-like_fold"/>
</dbReference>
<evidence type="ECO:0000313" key="5">
    <source>
        <dbReference type="Proteomes" id="UP001143480"/>
    </source>
</evidence>
<dbReference type="Proteomes" id="UP001143480">
    <property type="component" value="Unassembled WGS sequence"/>
</dbReference>
<dbReference type="PROSITE" id="PS50853">
    <property type="entry name" value="FN3"/>
    <property type="match status" value="1"/>
</dbReference>
<evidence type="ECO:0000259" key="3">
    <source>
        <dbReference type="PROSITE" id="PS50853"/>
    </source>
</evidence>
<protein>
    <recommendedName>
        <fullName evidence="3">Fibronectin type-III domain-containing protein</fullName>
    </recommendedName>
</protein>
<organism evidence="4 5">
    <name type="scientific">Dactylosporangium matsuzakiense</name>
    <dbReference type="NCBI Taxonomy" id="53360"/>
    <lineage>
        <taxon>Bacteria</taxon>
        <taxon>Bacillati</taxon>
        <taxon>Actinomycetota</taxon>
        <taxon>Actinomycetes</taxon>
        <taxon>Micromonosporales</taxon>
        <taxon>Micromonosporaceae</taxon>
        <taxon>Dactylosporangium</taxon>
    </lineage>
</organism>
<dbReference type="SUPFAM" id="SSF49265">
    <property type="entry name" value="Fibronectin type III"/>
    <property type="match status" value="1"/>
</dbReference>
<name>A0A9W6KVV4_9ACTN</name>
<gene>
    <name evidence="4" type="ORF">GCM10017581_099120</name>
</gene>
<keyword evidence="2" id="KW-0119">Carbohydrate metabolism</keyword>
<dbReference type="CDD" id="cd00063">
    <property type="entry name" value="FN3"/>
    <property type="match status" value="1"/>
</dbReference>
<sequence>MDNFRRSGRMDPGGAVVVRGEGYQIARCQGTGCTSFTQITTTGAGATTFTDTGLTRNTGYTYRVRAVNTAGTSAYSATAAVKTPRT</sequence>
<keyword evidence="1" id="KW-0378">Hydrolase</keyword>
<accession>A0A9W6KVV4</accession>
<evidence type="ECO:0000256" key="2">
    <source>
        <dbReference type="ARBA" id="ARBA00023326"/>
    </source>
</evidence>
<proteinExistence type="predicted"/>
<comment type="caution">
    <text evidence="4">The sequence shown here is derived from an EMBL/GenBank/DDBJ whole genome shotgun (WGS) entry which is preliminary data.</text>
</comment>
<keyword evidence="2" id="KW-0624">Polysaccharide degradation</keyword>
<dbReference type="AlphaFoldDB" id="A0A9W6KVV4"/>
<dbReference type="GO" id="GO:0000272">
    <property type="term" value="P:polysaccharide catabolic process"/>
    <property type="evidence" value="ECO:0007669"/>
    <property type="project" value="UniProtKB-KW"/>
</dbReference>
<dbReference type="GO" id="GO:0016798">
    <property type="term" value="F:hydrolase activity, acting on glycosyl bonds"/>
    <property type="evidence" value="ECO:0007669"/>
    <property type="project" value="UniProtKB-KW"/>
</dbReference>
<dbReference type="InterPro" id="IPR036116">
    <property type="entry name" value="FN3_sf"/>
</dbReference>
<evidence type="ECO:0000256" key="1">
    <source>
        <dbReference type="ARBA" id="ARBA00023295"/>
    </source>
</evidence>
<keyword evidence="5" id="KW-1185">Reference proteome</keyword>
<dbReference type="EMBL" id="BSFP01000129">
    <property type="protein sequence ID" value="GLL08152.1"/>
    <property type="molecule type" value="Genomic_DNA"/>
</dbReference>
<evidence type="ECO:0000313" key="4">
    <source>
        <dbReference type="EMBL" id="GLL08152.1"/>
    </source>
</evidence>
<feature type="domain" description="Fibronectin type-III" evidence="3">
    <location>
        <begin position="1"/>
        <end position="86"/>
    </location>
</feature>
<dbReference type="Pfam" id="PF00041">
    <property type="entry name" value="fn3"/>
    <property type="match status" value="1"/>
</dbReference>
<reference evidence="4" key="1">
    <citation type="journal article" date="2014" name="Int. J. Syst. Evol. Microbiol.">
        <title>Complete genome sequence of Corynebacterium casei LMG S-19264T (=DSM 44701T), isolated from a smear-ripened cheese.</title>
        <authorList>
            <consortium name="US DOE Joint Genome Institute (JGI-PGF)"/>
            <person name="Walter F."/>
            <person name="Albersmeier A."/>
            <person name="Kalinowski J."/>
            <person name="Ruckert C."/>
        </authorList>
    </citation>
    <scope>NUCLEOTIDE SEQUENCE</scope>
    <source>
        <strain evidence="4">VKM Ac-1321</strain>
    </source>
</reference>
<reference evidence="4" key="2">
    <citation type="submission" date="2023-01" db="EMBL/GenBank/DDBJ databases">
        <authorList>
            <person name="Sun Q."/>
            <person name="Evtushenko L."/>
        </authorList>
    </citation>
    <scope>NUCLEOTIDE SEQUENCE</scope>
    <source>
        <strain evidence="4">VKM Ac-1321</strain>
    </source>
</reference>
<dbReference type="InterPro" id="IPR003961">
    <property type="entry name" value="FN3_dom"/>
</dbReference>
<dbReference type="Gene3D" id="2.60.40.10">
    <property type="entry name" value="Immunoglobulins"/>
    <property type="match status" value="1"/>
</dbReference>
<keyword evidence="1" id="KW-0326">Glycosidase</keyword>